<sequence>MRWQGKKAEKIHSSSVQATEDPEILGLGAQLDQQVADIARILNRCLGFLDELGLSQAGAHLGAAINALPGQAAVPPIELLDLIADLPTVPPGPHRAISARCGLPKPPGRQ</sequence>
<gene>
    <name evidence="1" type="ORF">EWH08_15835</name>
</gene>
<accession>A0A4Q4IZC9</accession>
<dbReference type="AlphaFoldDB" id="A0A4Q4IZC9"/>
<comment type="caution">
    <text evidence="1">The sequence shown here is derived from an EMBL/GenBank/DDBJ whole genome shotgun (WGS) entry which is preliminary data.</text>
</comment>
<organism evidence="1 2">
    <name type="scientific">Sphingobium indicum</name>
    <dbReference type="NCBI Taxonomy" id="332055"/>
    <lineage>
        <taxon>Bacteria</taxon>
        <taxon>Pseudomonadati</taxon>
        <taxon>Pseudomonadota</taxon>
        <taxon>Alphaproteobacteria</taxon>
        <taxon>Sphingomonadales</taxon>
        <taxon>Sphingomonadaceae</taxon>
        <taxon>Sphingobium</taxon>
    </lineage>
</organism>
<name>A0A4Q4IZC9_9SPHN</name>
<evidence type="ECO:0000313" key="2">
    <source>
        <dbReference type="Proteomes" id="UP000292734"/>
    </source>
</evidence>
<protein>
    <submittedName>
        <fullName evidence="1">Uncharacterized protein</fullName>
    </submittedName>
</protein>
<dbReference type="EMBL" id="SEOM01000007">
    <property type="protein sequence ID" value="RYL99065.1"/>
    <property type="molecule type" value="Genomic_DNA"/>
</dbReference>
<evidence type="ECO:0000313" key="1">
    <source>
        <dbReference type="EMBL" id="RYL99065.1"/>
    </source>
</evidence>
<reference evidence="1 2" key="1">
    <citation type="submission" date="2019-02" db="EMBL/GenBank/DDBJ databases">
        <authorList>
            <person name="Feng G."/>
        </authorList>
    </citation>
    <scope>NUCLEOTIDE SEQUENCE [LARGE SCALE GENOMIC DNA]</scope>
    <source>
        <strain evidence="1 2">DSM 26779</strain>
    </source>
</reference>
<dbReference type="Proteomes" id="UP000292734">
    <property type="component" value="Unassembled WGS sequence"/>
</dbReference>
<dbReference type="RefSeq" id="WP_129965615.1">
    <property type="nucleotide sequence ID" value="NZ_SEOM01000007.1"/>
</dbReference>
<proteinExistence type="predicted"/>